<comment type="caution">
    <text evidence="2">The sequence shown here is derived from an EMBL/GenBank/DDBJ whole genome shotgun (WGS) entry which is preliminary data.</text>
</comment>
<dbReference type="PATRIC" id="fig|1348973.3.peg.431"/>
<accession>A0A072NSF1</accession>
<gene>
    <name evidence="2" type="ORF">M670_00442</name>
</gene>
<name>A0A072NSF1_SCHAZ</name>
<dbReference type="RefSeq" id="WP_035192846.1">
    <property type="nucleotide sequence ID" value="NZ_JJRY01000001.1"/>
</dbReference>
<proteinExistence type="predicted"/>
<dbReference type="Pfam" id="PF23843">
    <property type="entry name" value="DUF7210"/>
    <property type="match status" value="1"/>
</dbReference>
<reference evidence="2 3" key="1">
    <citation type="submission" date="2014-04" db="EMBL/GenBank/DDBJ databases">
        <title>Draft genome sequence of Bacillus azotoformans MEV2011, a (co-) denitrifying strain unable to grow in the presence of oxygen.</title>
        <authorList>
            <person name="Nielsen M."/>
            <person name="Schreiber L."/>
            <person name="Finster K."/>
            <person name="Schramm A."/>
        </authorList>
    </citation>
    <scope>NUCLEOTIDE SEQUENCE [LARGE SCALE GENOMIC DNA]</scope>
    <source>
        <strain evidence="2 3">MEV2011</strain>
    </source>
</reference>
<evidence type="ECO:0000259" key="1">
    <source>
        <dbReference type="Pfam" id="PF23843"/>
    </source>
</evidence>
<dbReference type="InterPro" id="IPR055634">
    <property type="entry name" value="DUF7210"/>
</dbReference>
<feature type="domain" description="DUF7210" evidence="1">
    <location>
        <begin position="17"/>
        <end position="54"/>
    </location>
</feature>
<evidence type="ECO:0000313" key="3">
    <source>
        <dbReference type="Proteomes" id="UP000027936"/>
    </source>
</evidence>
<dbReference type="Proteomes" id="UP000027936">
    <property type="component" value="Unassembled WGS sequence"/>
</dbReference>
<evidence type="ECO:0000313" key="2">
    <source>
        <dbReference type="EMBL" id="KEF40416.1"/>
    </source>
</evidence>
<dbReference type="AlphaFoldDB" id="A0A072NSF1"/>
<sequence length="60" mass="6959">MVDEKPIKKTTAKKEVKKIIFTENIKHNQHRYKKGESAEVSLDDYELLLKAQVIQTETGD</sequence>
<protein>
    <recommendedName>
        <fullName evidence="1">DUF7210 domain-containing protein</fullName>
    </recommendedName>
</protein>
<organism evidence="2 3">
    <name type="scientific">Schinkia azotoformans MEV2011</name>
    <dbReference type="NCBI Taxonomy" id="1348973"/>
    <lineage>
        <taxon>Bacteria</taxon>
        <taxon>Bacillati</taxon>
        <taxon>Bacillota</taxon>
        <taxon>Bacilli</taxon>
        <taxon>Bacillales</taxon>
        <taxon>Bacillaceae</taxon>
        <taxon>Calidifontibacillus/Schinkia group</taxon>
        <taxon>Schinkia</taxon>
    </lineage>
</organism>
<dbReference type="EMBL" id="JJRY01000001">
    <property type="protein sequence ID" value="KEF40416.1"/>
    <property type="molecule type" value="Genomic_DNA"/>
</dbReference>